<evidence type="ECO:0000313" key="3">
    <source>
        <dbReference type="Proteomes" id="UP000567293"/>
    </source>
</evidence>
<evidence type="ECO:0000313" key="2">
    <source>
        <dbReference type="EMBL" id="MBA0089151.1"/>
    </source>
</evidence>
<dbReference type="EMBL" id="JACDQQ010002856">
    <property type="protein sequence ID" value="MBA0089151.1"/>
    <property type="molecule type" value="Genomic_DNA"/>
</dbReference>
<sequence>MRALVLLVLMLLFATFAEAQNTVKLSWTLSTNDVSAACAAAGACQQTIYRGAGACSTTTTFSALATLSASQTTYSDTAVPNGTYCYAVTFTLLAEESAKDTATVSLQPPSAPTGLHRI</sequence>
<keyword evidence="3" id="KW-1185">Reference proteome</keyword>
<dbReference type="Gene3D" id="2.60.40.10">
    <property type="entry name" value="Immunoglobulins"/>
    <property type="match status" value="1"/>
</dbReference>
<feature type="chain" id="PRO_5030841428" evidence="1">
    <location>
        <begin position="20"/>
        <end position="118"/>
    </location>
</feature>
<dbReference type="InterPro" id="IPR013783">
    <property type="entry name" value="Ig-like_fold"/>
</dbReference>
<comment type="caution">
    <text evidence="2">The sequence shown here is derived from an EMBL/GenBank/DDBJ whole genome shotgun (WGS) entry which is preliminary data.</text>
</comment>
<gene>
    <name evidence="2" type="ORF">HRJ53_29525</name>
</gene>
<organism evidence="2 3">
    <name type="scientific">Candidatus Acidiferrum panamense</name>
    <dbReference type="NCBI Taxonomy" id="2741543"/>
    <lineage>
        <taxon>Bacteria</taxon>
        <taxon>Pseudomonadati</taxon>
        <taxon>Acidobacteriota</taxon>
        <taxon>Terriglobia</taxon>
        <taxon>Candidatus Acidiferrales</taxon>
        <taxon>Candidatus Acidiferrum</taxon>
    </lineage>
</organism>
<reference evidence="2" key="1">
    <citation type="submission" date="2020-06" db="EMBL/GenBank/DDBJ databases">
        <title>Legume-microbial interactions unlock mineral nutrients during tropical forest succession.</title>
        <authorList>
            <person name="Epihov D.Z."/>
        </authorList>
    </citation>
    <scope>NUCLEOTIDE SEQUENCE [LARGE SCALE GENOMIC DNA]</scope>
    <source>
        <strain evidence="2">Pan2503</strain>
    </source>
</reference>
<evidence type="ECO:0000256" key="1">
    <source>
        <dbReference type="SAM" id="SignalP"/>
    </source>
</evidence>
<dbReference type="Proteomes" id="UP000567293">
    <property type="component" value="Unassembled WGS sequence"/>
</dbReference>
<keyword evidence="1" id="KW-0732">Signal</keyword>
<accession>A0A7V8NXG0</accession>
<dbReference type="AlphaFoldDB" id="A0A7V8NXG0"/>
<name>A0A7V8NXG0_9BACT</name>
<proteinExistence type="predicted"/>
<protein>
    <submittedName>
        <fullName evidence="2">Uncharacterized protein</fullName>
    </submittedName>
</protein>
<feature type="signal peptide" evidence="1">
    <location>
        <begin position="1"/>
        <end position="19"/>
    </location>
</feature>